<dbReference type="SMART" id="SM00355">
    <property type="entry name" value="ZnF_C2H2"/>
    <property type="match status" value="1"/>
</dbReference>
<dbReference type="EMBL" id="KL241386">
    <property type="protein sequence ID" value="KFV12224.1"/>
    <property type="molecule type" value="Genomic_DNA"/>
</dbReference>
<dbReference type="InterPro" id="IPR013087">
    <property type="entry name" value="Znf_C2H2_type"/>
</dbReference>
<feature type="non-terminal residue" evidence="7">
    <location>
        <position position="44"/>
    </location>
</feature>
<dbReference type="Gene3D" id="3.30.160.60">
    <property type="entry name" value="Classic Zinc Finger"/>
    <property type="match status" value="2"/>
</dbReference>
<keyword evidence="3 5" id="KW-0863">Zinc-finger</keyword>
<keyword evidence="4" id="KW-0862">Zinc</keyword>
<evidence type="ECO:0000256" key="5">
    <source>
        <dbReference type="PROSITE-ProRule" id="PRU00042"/>
    </source>
</evidence>
<dbReference type="PANTHER" id="PTHR23235:SF120">
    <property type="entry name" value="KRUPPEL-LIKE FACTOR 15"/>
    <property type="match status" value="1"/>
</dbReference>
<dbReference type="GO" id="GO:0008270">
    <property type="term" value="F:zinc ion binding"/>
    <property type="evidence" value="ECO:0007669"/>
    <property type="project" value="UniProtKB-KW"/>
</dbReference>
<evidence type="ECO:0000256" key="1">
    <source>
        <dbReference type="ARBA" id="ARBA00022723"/>
    </source>
</evidence>
<dbReference type="PROSITE" id="PS00028">
    <property type="entry name" value="ZINC_FINGER_C2H2_1"/>
    <property type="match status" value="1"/>
</dbReference>
<dbReference type="FunFam" id="3.30.160.60:FF:002343">
    <property type="entry name" value="Zinc finger protein 33A"/>
    <property type="match status" value="1"/>
</dbReference>
<feature type="domain" description="C2H2-type" evidence="6">
    <location>
        <begin position="1"/>
        <end position="13"/>
    </location>
</feature>
<evidence type="ECO:0000313" key="7">
    <source>
        <dbReference type="EMBL" id="KFV12224.1"/>
    </source>
</evidence>
<name>A0A093CGV7_9AVES</name>
<evidence type="ECO:0000256" key="2">
    <source>
        <dbReference type="ARBA" id="ARBA00022737"/>
    </source>
</evidence>
<keyword evidence="8" id="KW-1185">Reference proteome</keyword>
<dbReference type="AlphaFoldDB" id="A0A093CGV7"/>
<protein>
    <recommendedName>
        <fullName evidence="6">C2H2-type domain-containing protein</fullName>
    </recommendedName>
</protein>
<dbReference type="PROSITE" id="PS50157">
    <property type="entry name" value="ZINC_FINGER_C2H2_2"/>
    <property type="match status" value="2"/>
</dbReference>
<gene>
    <name evidence="7" type="ORF">N339_03562</name>
</gene>
<accession>A0A093CGV7</accession>
<keyword evidence="1" id="KW-0479">Metal-binding</keyword>
<evidence type="ECO:0000256" key="3">
    <source>
        <dbReference type="ARBA" id="ARBA00022771"/>
    </source>
</evidence>
<dbReference type="Proteomes" id="UP000053149">
    <property type="component" value="Unassembled WGS sequence"/>
</dbReference>
<dbReference type="GO" id="GO:0000978">
    <property type="term" value="F:RNA polymerase II cis-regulatory region sequence-specific DNA binding"/>
    <property type="evidence" value="ECO:0007669"/>
    <property type="project" value="TreeGrafter"/>
</dbReference>
<dbReference type="GO" id="GO:0000981">
    <property type="term" value="F:DNA-binding transcription factor activity, RNA polymerase II-specific"/>
    <property type="evidence" value="ECO:0007669"/>
    <property type="project" value="TreeGrafter"/>
</dbReference>
<evidence type="ECO:0000313" key="8">
    <source>
        <dbReference type="Proteomes" id="UP000053149"/>
    </source>
</evidence>
<keyword evidence="2" id="KW-0677">Repeat</keyword>
<reference evidence="7 8" key="1">
    <citation type="submission" date="2014-04" db="EMBL/GenBank/DDBJ databases">
        <title>Genome evolution of avian class.</title>
        <authorList>
            <person name="Zhang G."/>
            <person name="Li C."/>
        </authorList>
    </citation>
    <scope>NUCLEOTIDE SEQUENCE [LARGE SCALE GENOMIC DNA]</scope>
    <source>
        <strain evidence="7">BGI_N339</strain>
    </source>
</reference>
<dbReference type="SUPFAM" id="SSF57667">
    <property type="entry name" value="beta-beta-alpha zinc fingers"/>
    <property type="match status" value="1"/>
</dbReference>
<organism evidence="7 8">
    <name type="scientific">Pterocles gutturalis</name>
    <name type="common">yellow-throated sandgrouse</name>
    <dbReference type="NCBI Taxonomy" id="240206"/>
    <lineage>
        <taxon>Eukaryota</taxon>
        <taxon>Metazoa</taxon>
        <taxon>Chordata</taxon>
        <taxon>Craniata</taxon>
        <taxon>Vertebrata</taxon>
        <taxon>Euteleostomi</taxon>
        <taxon>Archelosauria</taxon>
        <taxon>Archosauria</taxon>
        <taxon>Dinosauria</taxon>
        <taxon>Saurischia</taxon>
        <taxon>Theropoda</taxon>
        <taxon>Coelurosauria</taxon>
        <taxon>Aves</taxon>
        <taxon>Neognathae</taxon>
        <taxon>Neoaves</taxon>
        <taxon>Columbimorphae</taxon>
        <taxon>Pterocliformes</taxon>
        <taxon>Pteroclidae</taxon>
        <taxon>Pterocles</taxon>
    </lineage>
</organism>
<dbReference type="Pfam" id="PF00096">
    <property type="entry name" value="zf-C2H2"/>
    <property type="match status" value="1"/>
</dbReference>
<feature type="domain" description="C2H2-type" evidence="6">
    <location>
        <begin position="14"/>
        <end position="41"/>
    </location>
</feature>
<proteinExistence type="predicted"/>
<evidence type="ECO:0000256" key="4">
    <source>
        <dbReference type="ARBA" id="ARBA00022833"/>
    </source>
</evidence>
<dbReference type="InterPro" id="IPR036236">
    <property type="entry name" value="Znf_C2H2_sf"/>
</dbReference>
<dbReference type="PANTHER" id="PTHR23235">
    <property type="entry name" value="KRUEPPEL-LIKE TRANSCRIPTION FACTOR"/>
    <property type="match status" value="1"/>
</dbReference>
<evidence type="ECO:0000259" key="6">
    <source>
        <dbReference type="PROSITE" id="PS50157"/>
    </source>
</evidence>
<feature type="non-terminal residue" evidence="7">
    <location>
        <position position="1"/>
    </location>
</feature>
<sequence length="44" mass="5059">LLVHQRTHTGERPFTCGHCEKTFTHNSSLTVHLRTHTGEKPFIC</sequence>